<dbReference type="AlphaFoldDB" id="A0A520XBD4"/>
<evidence type="ECO:0000313" key="6">
    <source>
        <dbReference type="EMBL" id="RZV38533.1"/>
    </source>
</evidence>
<dbReference type="SUPFAM" id="SSF52540">
    <property type="entry name" value="P-loop containing nucleoside triphosphate hydrolases"/>
    <property type="match status" value="1"/>
</dbReference>
<dbReference type="GO" id="GO:0016887">
    <property type="term" value="F:ATP hydrolysis activity"/>
    <property type="evidence" value="ECO:0007669"/>
    <property type="project" value="InterPro"/>
</dbReference>
<evidence type="ECO:0000313" key="7">
    <source>
        <dbReference type="Proteomes" id="UP000322454"/>
    </source>
</evidence>
<evidence type="ECO:0000256" key="3">
    <source>
        <dbReference type="ARBA" id="ARBA00022741"/>
    </source>
</evidence>
<dbReference type="EMBL" id="SHMQ01000017">
    <property type="protein sequence ID" value="RZV38533.1"/>
    <property type="molecule type" value="Genomic_DNA"/>
</dbReference>
<dbReference type="InterPro" id="IPR017871">
    <property type="entry name" value="ABC_transporter-like_CS"/>
</dbReference>
<dbReference type="InterPro" id="IPR003593">
    <property type="entry name" value="AAA+_ATPase"/>
</dbReference>
<comment type="caution">
    <text evidence="6">The sequence shown here is derived from an EMBL/GenBank/DDBJ whole genome shotgun (WGS) entry which is preliminary data.</text>
</comment>
<keyword evidence="2" id="KW-0813">Transport</keyword>
<dbReference type="SMART" id="SM00382">
    <property type="entry name" value="AAA"/>
    <property type="match status" value="1"/>
</dbReference>
<accession>A0A520XBD4</accession>
<dbReference type="InterPro" id="IPR027417">
    <property type="entry name" value="P-loop_NTPase"/>
</dbReference>
<organism evidence="6 7">
    <name type="scientific">Candidatus Acidulodesulfobacterium acidiphilum</name>
    <dbReference type="NCBI Taxonomy" id="2597224"/>
    <lineage>
        <taxon>Bacteria</taxon>
        <taxon>Deltaproteobacteria</taxon>
        <taxon>Candidatus Acidulodesulfobacterales</taxon>
        <taxon>Candidatus Acidulodesulfobacterium</taxon>
    </lineage>
</organism>
<keyword evidence="3" id="KW-0547">Nucleotide-binding</keyword>
<feature type="domain" description="ABC transporter" evidence="5">
    <location>
        <begin position="11"/>
        <end position="261"/>
    </location>
</feature>
<dbReference type="InterPro" id="IPR003439">
    <property type="entry name" value="ABC_transporter-like_ATP-bd"/>
</dbReference>
<dbReference type="PANTHER" id="PTHR43776">
    <property type="entry name" value="TRANSPORT ATP-BINDING PROTEIN"/>
    <property type="match status" value="1"/>
</dbReference>
<evidence type="ECO:0000256" key="1">
    <source>
        <dbReference type="ARBA" id="ARBA00005417"/>
    </source>
</evidence>
<evidence type="ECO:0000256" key="4">
    <source>
        <dbReference type="ARBA" id="ARBA00022840"/>
    </source>
</evidence>
<protein>
    <submittedName>
        <fullName evidence="6">ABC transporter ATP-binding protein</fullName>
    </submittedName>
</protein>
<proteinExistence type="inferred from homology"/>
<dbReference type="PROSITE" id="PS00211">
    <property type="entry name" value="ABC_TRANSPORTER_1"/>
    <property type="match status" value="1"/>
</dbReference>
<dbReference type="PROSITE" id="PS50893">
    <property type="entry name" value="ABC_TRANSPORTER_2"/>
    <property type="match status" value="1"/>
</dbReference>
<dbReference type="Gene3D" id="3.40.50.300">
    <property type="entry name" value="P-loop containing nucleotide triphosphate hydrolases"/>
    <property type="match status" value="1"/>
</dbReference>
<dbReference type="Pfam" id="PF00005">
    <property type="entry name" value="ABC_tran"/>
    <property type="match status" value="1"/>
</dbReference>
<dbReference type="GO" id="GO:0005524">
    <property type="term" value="F:ATP binding"/>
    <property type="evidence" value="ECO:0007669"/>
    <property type="project" value="UniProtKB-KW"/>
</dbReference>
<keyword evidence="4 6" id="KW-0067">ATP-binding</keyword>
<reference evidence="6 7" key="1">
    <citation type="submission" date="2019-01" db="EMBL/GenBank/DDBJ databases">
        <title>Insights into ecological role of a new deltaproteobacterial order Candidatus Sinidesulfobacterales (Sva0485) by metagenomics and metatranscriptomics.</title>
        <authorList>
            <person name="Tan S."/>
            <person name="Liu J."/>
            <person name="Fang Y."/>
            <person name="Hedlund B."/>
            <person name="Lian Z.-H."/>
            <person name="Huang L.-Y."/>
            <person name="Li J.-T."/>
            <person name="Huang L.-N."/>
            <person name="Li W.-J."/>
            <person name="Jiang H.-C."/>
            <person name="Dong H.-L."/>
            <person name="Shu W.-S."/>
        </authorList>
    </citation>
    <scope>NUCLEOTIDE SEQUENCE [LARGE SCALE GENOMIC DNA]</scope>
    <source>
        <strain evidence="6">AP4</strain>
    </source>
</reference>
<dbReference type="GO" id="GO:0055085">
    <property type="term" value="P:transmembrane transport"/>
    <property type="evidence" value="ECO:0007669"/>
    <property type="project" value="UniProtKB-ARBA"/>
</dbReference>
<dbReference type="InterPro" id="IPR050319">
    <property type="entry name" value="ABC_transp_ATP-bind"/>
</dbReference>
<sequence length="274" mass="31105">MKSNMENNVILSVSDISKHYKYYKTLFDIKKNVIKAVDGVSFDVYKNEIFAVVGETGCGKSTLSKLILGLTEKTSGKIYFKGEILDYKNKKKDFRKKIQILFQDPYSSLNPKKKIYKIISYPAVRNGIIKNKKKDRMEFAAEQLRIVGLPETIALSYPHMLSGGQRQRVGIARCLSVRPELLILDEPVSALDVSVSAQILNLLMDLKNETGMSYIFITHDLKLVRHLADRVCVMYGGKIMEIAGTDDFFKNPSHPYSKSLLESMSFLSSTRRNL</sequence>
<dbReference type="Proteomes" id="UP000322454">
    <property type="component" value="Unassembled WGS sequence"/>
</dbReference>
<dbReference type="PANTHER" id="PTHR43776:SF7">
    <property type="entry name" value="D,D-DIPEPTIDE TRANSPORT ATP-BINDING PROTEIN DDPF-RELATED"/>
    <property type="match status" value="1"/>
</dbReference>
<name>A0A520XBD4_9DELT</name>
<dbReference type="CDD" id="cd03257">
    <property type="entry name" value="ABC_NikE_OppD_transporters"/>
    <property type="match status" value="1"/>
</dbReference>
<evidence type="ECO:0000259" key="5">
    <source>
        <dbReference type="PROSITE" id="PS50893"/>
    </source>
</evidence>
<evidence type="ECO:0000256" key="2">
    <source>
        <dbReference type="ARBA" id="ARBA00022448"/>
    </source>
</evidence>
<comment type="similarity">
    <text evidence="1">Belongs to the ABC transporter superfamily.</text>
</comment>
<gene>
    <name evidence="6" type="ORF">EVJ48_06820</name>
</gene>